<protein>
    <submittedName>
        <fullName evidence="1">Uncharacterized protein</fullName>
    </submittedName>
</protein>
<evidence type="ECO:0000313" key="4">
    <source>
        <dbReference type="Proteomes" id="UP000274541"/>
    </source>
</evidence>
<dbReference type="Proteomes" id="UP000274541">
    <property type="component" value="Unassembled WGS sequence"/>
</dbReference>
<sequence length="41" mass="4578">MNLAQRCVLVIWHGKSPGVLHTPQRERVQSSLTFRFGLSAG</sequence>
<dbReference type="EMBL" id="RBUF01000635">
    <property type="protein sequence ID" value="RMU68948.1"/>
    <property type="molecule type" value="Genomic_DNA"/>
</dbReference>
<comment type="caution">
    <text evidence="1">The sequence shown here is derived from an EMBL/GenBank/DDBJ whole genome shotgun (WGS) entry which is preliminary data.</text>
</comment>
<proteinExistence type="predicted"/>
<name>A0A0Q0DXY5_PSEAP</name>
<dbReference type="Proteomes" id="UP000274315">
    <property type="component" value="Unassembled WGS sequence"/>
</dbReference>
<accession>A0A0Q0DXY5</accession>
<reference evidence="3 4" key="1">
    <citation type="submission" date="2018-08" db="EMBL/GenBank/DDBJ databases">
        <title>Recombination of ecologically and evolutionarily significant loci maintains genetic cohesion in the Pseudomonas syringae species complex.</title>
        <authorList>
            <person name="Dillon M."/>
            <person name="Thakur S."/>
            <person name="Almeida R.N.D."/>
            <person name="Weir B.S."/>
            <person name="Guttman D.S."/>
        </authorList>
    </citation>
    <scope>NUCLEOTIDE SEQUENCE [LARGE SCALE GENOMIC DNA]</scope>
    <source>
        <strain evidence="2 3">ICMP 11935</strain>
        <strain evidence="1 4">ICMP 4388</strain>
    </source>
</reference>
<gene>
    <name evidence="2" type="ORF">ALP24_102237</name>
    <name evidence="1" type="ORF">ALQ37_102049</name>
</gene>
<organism evidence="1 4">
    <name type="scientific">Pseudomonas syringae pv. aptata</name>
    <dbReference type="NCBI Taxonomy" id="83167"/>
    <lineage>
        <taxon>Bacteria</taxon>
        <taxon>Pseudomonadati</taxon>
        <taxon>Pseudomonadota</taxon>
        <taxon>Gammaproteobacteria</taxon>
        <taxon>Pseudomonadales</taxon>
        <taxon>Pseudomonadaceae</taxon>
        <taxon>Pseudomonas</taxon>
        <taxon>Pseudomonas syringae</taxon>
    </lineage>
</organism>
<evidence type="ECO:0000313" key="1">
    <source>
        <dbReference type="EMBL" id="RMO60241.1"/>
    </source>
</evidence>
<dbReference type="EMBL" id="RBPX01000310">
    <property type="protein sequence ID" value="RMO60241.1"/>
    <property type="molecule type" value="Genomic_DNA"/>
</dbReference>
<evidence type="ECO:0000313" key="2">
    <source>
        <dbReference type="EMBL" id="RMU68948.1"/>
    </source>
</evidence>
<dbReference type="AlphaFoldDB" id="A0A0Q0DXY5"/>
<evidence type="ECO:0000313" key="3">
    <source>
        <dbReference type="Proteomes" id="UP000274315"/>
    </source>
</evidence>